<keyword evidence="8" id="KW-0169">Cobalamin biosynthesis</keyword>
<evidence type="ECO:0000256" key="5">
    <source>
        <dbReference type="ARBA" id="ARBA00013200"/>
    </source>
</evidence>
<dbReference type="Pfam" id="PF02654">
    <property type="entry name" value="CobS"/>
    <property type="match status" value="1"/>
</dbReference>
<dbReference type="PROSITE" id="PS51257">
    <property type="entry name" value="PROKAR_LIPOPROTEIN"/>
    <property type="match status" value="1"/>
</dbReference>
<organism evidence="19 20">
    <name type="scientific">Candidatus Electrothrix communis</name>
    <dbReference type="NCBI Taxonomy" id="1859133"/>
    <lineage>
        <taxon>Bacteria</taxon>
        <taxon>Pseudomonadati</taxon>
        <taxon>Thermodesulfobacteriota</taxon>
        <taxon>Desulfobulbia</taxon>
        <taxon>Desulfobulbales</taxon>
        <taxon>Desulfobulbaceae</taxon>
        <taxon>Candidatus Electrothrix</taxon>
    </lineage>
</organism>
<comment type="pathway">
    <text evidence="3">Cofactor biosynthesis; adenosylcobalamin biosynthesis; adenosylcobalamin from cob(II)yrinate a,c-diamide: step 7/7.</text>
</comment>
<keyword evidence="12 18" id="KW-1133">Transmembrane helix</keyword>
<evidence type="ECO:0000256" key="15">
    <source>
        <dbReference type="ARBA" id="ARBA00048623"/>
    </source>
</evidence>
<feature type="transmembrane region" description="Helical" evidence="18">
    <location>
        <begin position="47"/>
        <end position="67"/>
    </location>
</feature>
<keyword evidence="9 19" id="KW-0808">Transferase</keyword>
<comment type="cofactor">
    <cofactor evidence="1">
        <name>Mg(2+)</name>
        <dbReference type="ChEBI" id="CHEBI:18420"/>
    </cofactor>
</comment>
<evidence type="ECO:0000256" key="18">
    <source>
        <dbReference type="SAM" id="Phobius"/>
    </source>
</evidence>
<feature type="transmembrane region" description="Helical" evidence="18">
    <location>
        <begin position="21"/>
        <end position="41"/>
    </location>
</feature>
<evidence type="ECO:0000256" key="11">
    <source>
        <dbReference type="ARBA" id="ARBA00022842"/>
    </source>
</evidence>
<comment type="subcellular location">
    <subcellularLocation>
        <location evidence="2">Cell membrane</location>
        <topology evidence="2">Multi-pass membrane protein</topology>
    </subcellularLocation>
</comment>
<evidence type="ECO:0000313" key="19">
    <source>
        <dbReference type="EMBL" id="RWX47360.1"/>
    </source>
</evidence>
<dbReference type="EMBL" id="MTKP01000222">
    <property type="protein sequence ID" value="RWX47360.1"/>
    <property type="molecule type" value="Genomic_DNA"/>
</dbReference>
<keyword evidence="20" id="KW-1185">Reference proteome</keyword>
<dbReference type="GO" id="GO:0009236">
    <property type="term" value="P:cobalamin biosynthetic process"/>
    <property type="evidence" value="ECO:0007669"/>
    <property type="project" value="UniProtKB-UniRule"/>
</dbReference>
<comment type="caution">
    <text evidence="19">The sequence shown here is derived from an EMBL/GenBank/DDBJ whole genome shotgun (WGS) entry which is preliminary data.</text>
</comment>
<feature type="transmembrane region" description="Helical" evidence="18">
    <location>
        <begin position="163"/>
        <end position="179"/>
    </location>
</feature>
<feature type="transmembrane region" description="Helical" evidence="18">
    <location>
        <begin position="119"/>
        <end position="142"/>
    </location>
</feature>
<gene>
    <name evidence="19" type="ORF">VT98_12221</name>
</gene>
<evidence type="ECO:0000256" key="8">
    <source>
        <dbReference type="ARBA" id="ARBA00022573"/>
    </source>
</evidence>
<evidence type="ECO:0000256" key="17">
    <source>
        <dbReference type="NCBIfam" id="TIGR00317"/>
    </source>
</evidence>
<feature type="transmembrane region" description="Helical" evidence="18">
    <location>
        <begin position="88"/>
        <end position="113"/>
    </location>
</feature>
<evidence type="ECO:0000256" key="1">
    <source>
        <dbReference type="ARBA" id="ARBA00001946"/>
    </source>
</evidence>
<evidence type="ECO:0000256" key="7">
    <source>
        <dbReference type="ARBA" id="ARBA00022475"/>
    </source>
</evidence>
<reference evidence="19 20" key="1">
    <citation type="submission" date="2017-01" db="EMBL/GenBank/DDBJ databases">
        <title>The cable genome- insights into the physiology and evolution of filamentous bacteria capable of sulfide oxidation via long distance electron transfer.</title>
        <authorList>
            <person name="Schreiber L."/>
            <person name="Bjerg J.T."/>
            <person name="Boggild A."/>
            <person name="Van De Vossenberg J."/>
            <person name="Meysman F."/>
            <person name="Nielsen L.P."/>
            <person name="Schramm A."/>
            <person name="Kjeldsen K.U."/>
        </authorList>
    </citation>
    <scope>NUCLEOTIDE SEQUENCE [LARGE SCALE GENOMIC DNA]</scope>
    <source>
        <strain evidence="19">A1</strain>
    </source>
</reference>
<dbReference type="AlphaFoldDB" id="A0A444J394"/>
<feature type="non-terminal residue" evidence="19">
    <location>
        <position position="180"/>
    </location>
</feature>
<evidence type="ECO:0000256" key="12">
    <source>
        <dbReference type="ARBA" id="ARBA00022989"/>
    </source>
</evidence>
<evidence type="ECO:0000256" key="4">
    <source>
        <dbReference type="ARBA" id="ARBA00010561"/>
    </source>
</evidence>
<dbReference type="PANTHER" id="PTHR34148:SF1">
    <property type="entry name" value="ADENOSYLCOBINAMIDE-GDP RIBAZOLETRANSFERASE"/>
    <property type="match status" value="1"/>
</dbReference>
<evidence type="ECO:0000256" key="6">
    <source>
        <dbReference type="ARBA" id="ARBA00015850"/>
    </source>
</evidence>
<evidence type="ECO:0000256" key="2">
    <source>
        <dbReference type="ARBA" id="ARBA00004651"/>
    </source>
</evidence>
<dbReference type="GO" id="GO:0051073">
    <property type="term" value="F:adenosylcobinamide-GDP ribazoletransferase activity"/>
    <property type="evidence" value="ECO:0007669"/>
    <property type="project" value="UniProtKB-EC"/>
</dbReference>
<keyword evidence="11" id="KW-0460">Magnesium</keyword>
<keyword evidence="7" id="KW-1003">Cell membrane</keyword>
<evidence type="ECO:0000313" key="20">
    <source>
        <dbReference type="Proteomes" id="UP000288086"/>
    </source>
</evidence>
<evidence type="ECO:0000256" key="3">
    <source>
        <dbReference type="ARBA" id="ARBA00004663"/>
    </source>
</evidence>
<dbReference type="NCBIfam" id="TIGR00317">
    <property type="entry name" value="cobS"/>
    <property type="match status" value="1"/>
</dbReference>
<comment type="function">
    <text evidence="14">Joins adenosylcobinamide-GDP and alpha-ribazole to generate adenosylcobalamin (Ado-cobalamin). Also synthesizes adenosylcobalamin 5'-phosphate from adenosylcobinamide-GDP and alpha-ribazole 5'-phosphate.</text>
</comment>
<dbReference type="EC" id="2.7.8.26" evidence="5 17"/>
<accession>A0A444J394</accession>
<comment type="similarity">
    <text evidence="4">Belongs to the CobS family.</text>
</comment>
<sequence>MCRQLGTSEGELARSVPFFPLIGLLFACIALPLTWCLSLVLPPAVTAVLTVFILLSFSGGLHLDGLADTADGFFSARPRERMLEIMRDSATGAMGVMALVLLLSLKIACLASMHDQLLIAVFLMPIAGRVAILLLMAMLPYARTEGGLGNLFKDAFNTQQARLRALAALLVLGGLSWAAA</sequence>
<dbReference type="GO" id="GO:0008818">
    <property type="term" value="F:cobalamin 5'-phosphate synthase activity"/>
    <property type="evidence" value="ECO:0007669"/>
    <property type="project" value="UniProtKB-UniRule"/>
</dbReference>
<evidence type="ECO:0000256" key="10">
    <source>
        <dbReference type="ARBA" id="ARBA00022692"/>
    </source>
</evidence>
<proteinExistence type="inferred from homology"/>
<dbReference type="UniPathway" id="UPA00148">
    <property type="reaction ID" value="UER00238"/>
</dbReference>
<protein>
    <recommendedName>
        <fullName evidence="6 17">Adenosylcobinamide-GDP ribazoletransferase</fullName>
        <ecNumber evidence="5 17">2.7.8.26</ecNumber>
    </recommendedName>
</protein>
<evidence type="ECO:0000256" key="16">
    <source>
        <dbReference type="ARBA" id="ARBA00049504"/>
    </source>
</evidence>
<keyword evidence="13 18" id="KW-0472">Membrane</keyword>
<dbReference type="InterPro" id="IPR003805">
    <property type="entry name" value="CobS"/>
</dbReference>
<evidence type="ECO:0000256" key="13">
    <source>
        <dbReference type="ARBA" id="ARBA00023136"/>
    </source>
</evidence>
<name>A0A444J394_9BACT</name>
<dbReference type="HAMAP" id="MF_00719">
    <property type="entry name" value="CobS"/>
    <property type="match status" value="1"/>
</dbReference>
<evidence type="ECO:0000256" key="14">
    <source>
        <dbReference type="ARBA" id="ARBA00025228"/>
    </source>
</evidence>
<dbReference type="PANTHER" id="PTHR34148">
    <property type="entry name" value="ADENOSYLCOBINAMIDE-GDP RIBAZOLETRANSFERASE"/>
    <property type="match status" value="1"/>
</dbReference>
<dbReference type="GO" id="GO:0005886">
    <property type="term" value="C:plasma membrane"/>
    <property type="evidence" value="ECO:0007669"/>
    <property type="project" value="UniProtKB-SubCell"/>
</dbReference>
<dbReference type="Proteomes" id="UP000288086">
    <property type="component" value="Unassembled WGS sequence"/>
</dbReference>
<evidence type="ECO:0000256" key="9">
    <source>
        <dbReference type="ARBA" id="ARBA00022679"/>
    </source>
</evidence>
<comment type="catalytic activity">
    <reaction evidence="15">
        <text>alpha-ribazole + adenosylcob(III)inamide-GDP = adenosylcob(III)alamin + GMP + H(+)</text>
        <dbReference type="Rhea" id="RHEA:16049"/>
        <dbReference type="ChEBI" id="CHEBI:10329"/>
        <dbReference type="ChEBI" id="CHEBI:15378"/>
        <dbReference type="ChEBI" id="CHEBI:18408"/>
        <dbReference type="ChEBI" id="CHEBI:58115"/>
        <dbReference type="ChEBI" id="CHEBI:60487"/>
        <dbReference type="EC" id="2.7.8.26"/>
    </reaction>
</comment>
<keyword evidence="10 18" id="KW-0812">Transmembrane</keyword>
<comment type="catalytic activity">
    <reaction evidence="16">
        <text>alpha-ribazole 5'-phosphate + adenosylcob(III)inamide-GDP = adenosylcob(III)alamin 5'-phosphate + GMP + H(+)</text>
        <dbReference type="Rhea" id="RHEA:23560"/>
        <dbReference type="ChEBI" id="CHEBI:15378"/>
        <dbReference type="ChEBI" id="CHEBI:57918"/>
        <dbReference type="ChEBI" id="CHEBI:58115"/>
        <dbReference type="ChEBI" id="CHEBI:60487"/>
        <dbReference type="ChEBI" id="CHEBI:60493"/>
        <dbReference type="EC" id="2.7.8.26"/>
    </reaction>
</comment>